<dbReference type="Pfam" id="PF05362">
    <property type="entry name" value="Lon_C"/>
    <property type="match status" value="1"/>
</dbReference>
<dbReference type="InterPro" id="IPR027065">
    <property type="entry name" value="Lon_Prtase"/>
</dbReference>
<accession>U6GYP9</accession>
<dbReference type="PANTHER" id="PTHR43718">
    <property type="entry name" value="LON PROTEASE"/>
    <property type="match status" value="1"/>
</dbReference>
<dbReference type="InterPro" id="IPR008269">
    <property type="entry name" value="Lon_proteolytic"/>
</dbReference>
<sequence length="165" mass="17448">MTGELTLTGKILKVGGIKEKVIAAKRENMQTLIFPKGNQRDFEELPANIKEGLTVHFVEDYEEVFDITFGHHEQALKGAPQGAPQESFQEGAPQEESEGAPQGAPQEESEGAPQGADQEESEGAPQGAPQEESQGPPQGAPKEDAQEVPTGAPRETPQGGPLGAP</sequence>
<evidence type="ECO:0000256" key="1">
    <source>
        <dbReference type="PROSITE-ProRule" id="PRU01122"/>
    </source>
</evidence>
<reference evidence="4" key="1">
    <citation type="submission" date="2013-10" db="EMBL/GenBank/DDBJ databases">
        <title>Genomic analysis of the causative agents of coccidiosis in chickens.</title>
        <authorList>
            <person name="Reid A.J."/>
            <person name="Blake D."/>
            <person name="Billington K."/>
            <person name="Browne H."/>
            <person name="Dunn M."/>
            <person name="Hung S."/>
            <person name="Kawahara F."/>
            <person name="Miranda-Saavedra D."/>
            <person name="Mourier T."/>
            <person name="Nagra H."/>
            <person name="Otto T.D."/>
            <person name="Rawlings N."/>
            <person name="Sanchez A."/>
            <person name="Sanders M."/>
            <person name="Subramaniam C."/>
            <person name="Tay Y."/>
            <person name="Dear P."/>
            <person name="Doerig C."/>
            <person name="Gruber A."/>
            <person name="Parkinson J."/>
            <person name="Shirley M."/>
            <person name="Wan K.L."/>
            <person name="Berriman M."/>
            <person name="Tomley F."/>
            <person name="Pain A."/>
        </authorList>
    </citation>
    <scope>NUCLEOTIDE SEQUENCE [LARGE SCALE GENOMIC DNA]</scope>
    <source>
        <strain evidence="4">Houghton</strain>
    </source>
</reference>
<dbReference type="VEuPathDB" id="ToxoDB:EPH_0015190"/>
<organism evidence="4 5">
    <name type="scientific">Eimeria praecox</name>
    <dbReference type="NCBI Taxonomy" id="51316"/>
    <lineage>
        <taxon>Eukaryota</taxon>
        <taxon>Sar</taxon>
        <taxon>Alveolata</taxon>
        <taxon>Apicomplexa</taxon>
        <taxon>Conoidasida</taxon>
        <taxon>Coccidia</taxon>
        <taxon>Eucoccidiorida</taxon>
        <taxon>Eimeriorina</taxon>
        <taxon>Eimeriidae</taxon>
        <taxon>Eimeria</taxon>
    </lineage>
</organism>
<dbReference type="PANTHER" id="PTHR43718:SF2">
    <property type="entry name" value="LON PROTEASE HOMOLOG, MITOCHONDRIAL"/>
    <property type="match status" value="1"/>
</dbReference>
<evidence type="ECO:0000256" key="2">
    <source>
        <dbReference type="SAM" id="MobiDB-lite"/>
    </source>
</evidence>
<dbReference type="GO" id="GO:0004252">
    <property type="term" value="F:serine-type endopeptidase activity"/>
    <property type="evidence" value="ECO:0007669"/>
    <property type="project" value="InterPro"/>
</dbReference>
<reference evidence="4" key="2">
    <citation type="submission" date="2013-10" db="EMBL/GenBank/DDBJ databases">
        <authorList>
            <person name="Aslett M."/>
        </authorList>
    </citation>
    <scope>NUCLEOTIDE SEQUENCE [LARGE SCALE GENOMIC DNA]</scope>
    <source>
        <strain evidence="4">Houghton</strain>
    </source>
</reference>
<evidence type="ECO:0000259" key="3">
    <source>
        <dbReference type="PROSITE" id="PS51786"/>
    </source>
</evidence>
<dbReference type="AlphaFoldDB" id="U6GYP9"/>
<keyword evidence="4" id="KW-0378">Hydrolase</keyword>
<name>U6GYP9_9EIME</name>
<keyword evidence="5" id="KW-1185">Reference proteome</keyword>
<keyword evidence="4" id="KW-0645">Protease</keyword>
<dbReference type="GO" id="GO:0005524">
    <property type="term" value="F:ATP binding"/>
    <property type="evidence" value="ECO:0007669"/>
    <property type="project" value="InterPro"/>
</dbReference>
<dbReference type="PRINTS" id="PR00830">
    <property type="entry name" value="ENDOLAPTASE"/>
</dbReference>
<proteinExistence type="predicted"/>
<evidence type="ECO:0000313" key="4">
    <source>
        <dbReference type="EMBL" id="CDI85320.1"/>
    </source>
</evidence>
<dbReference type="InterPro" id="IPR014721">
    <property type="entry name" value="Ribsml_uS5_D2-typ_fold_subgr"/>
</dbReference>
<dbReference type="SUPFAM" id="SSF54211">
    <property type="entry name" value="Ribosomal protein S5 domain 2-like"/>
    <property type="match status" value="1"/>
</dbReference>
<dbReference type="InterPro" id="IPR020568">
    <property type="entry name" value="Ribosomal_Su5_D2-typ_SF"/>
</dbReference>
<feature type="domain" description="Lon proteolytic" evidence="3">
    <location>
        <begin position="1"/>
        <end position="71"/>
    </location>
</feature>
<dbReference type="OrthoDB" id="2411602at2759"/>
<dbReference type="GO" id="GO:0006515">
    <property type="term" value="P:protein quality control for misfolded or incompletely synthesized proteins"/>
    <property type="evidence" value="ECO:0007669"/>
    <property type="project" value="TreeGrafter"/>
</dbReference>
<feature type="region of interest" description="Disordered" evidence="2">
    <location>
        <begin position="72"/>
        <end position="165"/>
    </location>
</feature>
<gene>
    <name evidence="4" type="ORF">EPH_0015190</name>
</gene>
<dbReference type="GO" id="GO:0004176">
    <property type="term" value="F:ATP-dependent peptidase activity"/>
    <property type="evidence" value="ECO:0007669"/>
    <property type="project" value="InterPro"/>
</dbReference>
<dbReference type="PROSITE" id="PS51786">
    <property type="entry name" value="LON_PROTEOLYTIC"/>
    <property type="match status" value="1"/>
</dbReference>
<evidence type="ECO:0000313" key="5">
    <source>
        <dbReference type="Proteomes" id="UP000018201"/>
    </source>
</evidence>
<dbReference type="EMBL" id="HG693668">
    <property type="protein sequence ID" value="CDI85320.1"/>
    <property type="molecule type" value="Genomic_DNA"/>
</dbReference>
<protein>
    <submittedName>
        <fullName evidence="4">Lon protease homolog, mitochondrial, related</fullName>
        <ecNumber evidence="4">3.4.21.-</ecNumber>
    </submittedName>
</protein>
<dbReference type="Gene3D" id="3.30.230.10">
    <property type="match status" value="1"/>
</dbReference>
<dbReference type="EC" id="3.4.21.-" evidence="4"/>
<comment type="caution">
    <text evidence="1">Lacks conserved residue(s) required for the propagation of feature annotation.</text>
</comment>
<dbReference type="Proteomes" id="UP000018201">
    <property type="component" value="Unassembled WGS sequence"/>
</dbReference>